<organism evidence="3 4">
    <name type="scientific">Fervidobacterium islandicum</name>
    <dbReference type="NCBI Taxonomy" id="2423"/>
    <lineage>
        <taxon>Bacteria</taxon>
        <taxon>Thermotogati</taxon>
        <taxon>Thermotogota</taxon>
        <taxon>Thermotogae</taxon>
        <taxon>Thermotogales</taxon>
        <taxon>Fervidobacteriaceae</taxon>
        <taxon>Fervidobacterium</taxon>
    </lineage>
</organism>
<feature type="domain" description="Sporulation stage II protein D amidase enhancer LytB N-terminal" evidence="2">
    <location>
        <begin position="122"/>
        <end position="213"/>
    </location>
</feature>
<keyword evidence="4" id="KW-1185">Reference proteome</keyword>
<dbReference type="InterPro" id="IPR013693">
    <property type="entry name" value="SpoIID/LytB_N"/>
</dbReference>
<evidence type="ECO:0000259" key="2">
    <source>
        <dbReference type="Pfam" id="PF08486"/>
    </source>
</evidence>
<proteinExistence type="predicted"/>
<dbReference type="Pfam" id="PF08486">
    <property type="entry name" value="SpoIID"/>
    <property type="match status" value="1"/>
</dbReference>
<dbReference type="KEGG" id="fia:NA23_05075"/>
<dbReference type="EMBL" id="CP014334">
    <property type="protein sequence ID" value="AMW32710.1"/>
    <property type="molecule type" value="Genomic_DNA"/>
</dbReference>
<dbReference type="AlphaFoldDB" id="A0AAI8CJU0"/>
<evidence type="ECO:0000313" key="3">
    <source>
        <dbReference type="EMBL" id="AMW32710.1"/>
    </source>
</evidence>
<gene>
    <name evidence="3" type="ORF">NA23_05075</name>
</gene>
<dbReference type="NCBIfam" id="TIGR02669">
    <property type="entry name" value="SpoIID_LytB"/>
    <property type="match status" value="1"/>
</dbReference>
<dbReference type="RefSeq" id="WP_052107151.1">
    <property type="nucleotide sequence ID" value="NZ_CP014334.2"/>
</dbReference>
<dbReference type="InterPro" id="IPR013486">
    <property type="entry name" value="SpoIID/LytB"/>
</dbReference>
<sequence length="482" mass="53530">MTRCVKVLFLFAILVQVVSFASTSPTRISVLLSVELDSSGASKGYLFSVVKFECLSSVKVNDSAFSAGDIIEITTNQGGLIVNGNAVGVDTLVLKGTVKLLSAKRALGVPQYSDTIYVKFVNGKIALINELELENYVELVVPSEVPSWFEKEAIKAQAVLARSRAVADVLSGPKEKFFGAHCDDSTNSQVFNNQIVSNIIKVAVSETTGEILVIDGKPMDTIVYFSTSAGFTSNSEEVWSDAKGKFPGEPIPYLRSKPQFSKLIVNEVNEVFWDKFFRSFWGLEKELCDFYDRESPWFRWKVTMTREELEVSISKGLVAREKADLTLGFDAIRTVEGRLIDVNDPNFSIGELKDLQVMKRGQGGVVMTLRIIAESGIYDVDKEYNIRFVIRPTKAITGMPKDINLERHDGSLVSNYSILPSGYFTFVIEKFEGKIKQITFYGGGNGHGVGMSQYGANYLAKNGKNYQEIIRTFYEGEIEKAF</sequence>
<accession>A0AAI8CJU0</accession>
<name>A0AAI8CJU0_FERIS</name>
<dbReference type="Proteomes" id="UP000093740">
    <property type="component" value="Chromosome"/>
</dbReference>
<keyword evidence="1" id="KW-0732">Signal</keyword>
<protein>
    <submittedName>
        <fullName evidence="3">SpoIID/LytB domain-containing protein</fullName>
    </submittedName>
</protein>
<dbReference type="GO" id="GO:0030435">
    <property type="term" value="P:sporulation resulting in formation of a cellular spore"/>
    <property type="evidence" value="ECO:0007669"/>
    <property type="project" value="InterPro"/>
</dbReference>
<reference evidence="3 4" key="1">
    <citation type="journal article" date="2015" name="Stand. Genomic Sci.">
        <title>Genome sequence of a native-feather degrading extremely thermophilic Eubacterium, Fervidobacterium islandicum AW-1.</title>
        <authorList>
            <person name="Lee Y.J."/>
            <person name="Jeong H."/>
            <person name="Park G.S."/>
            <person name="Kwak Y."/>
            <person name="Lee S.J."/>
            <person name="Lee S.J."/>
            <person name="Park M.K."/>
            <person name="Kim J.Y."/>
            <person name="Kang H.K."/>
            <person name="Shin J.H."/>
            <person name="Lee D.W."/>
        </authorList>
    </citation>
    <scope>NUCLEOTIDE SEQUENCE [LARGE SCALE GENOMIC DNA]</scope>
    <source>
        <strain evidence="3 4">AW-1</strain>
    </source>
</reference>
<feature type="signal peptide" evidence="1">
    <location>
        <begin position="1"/>
        <end position="21"/>
    </location>
</feature>
<evidence type="ECO:0000256" key="1">
    <source>
        <dbReference type="SAM" id="SignalP"/>
    </source>
</evidence>
<feature type="chain" id="PRO_5042489714" evidence="1">
    <location>
        <begin position="22"/>
        <end position="482"/>
    </location>
</feature>
<evidence type="ECO:0000313" key="4">
    <source>
        <dbReference type="Proteomes" id="UP000093740"/>
    </source>
</evidence>